<feature type="domain" description="Brix" evidence="1">
    <location>
        <begin position="205"/>
        <end position="378"/>
    </location>
</feature>
<proteinExistence type="predicted"/>
<organism evidence="2 3">
    <name type="scientific">Perkinsus olseni</name>
    <name type="common">Perkinsus atlanticus</name>
    <dbReference type="NCBI Taxonomy" id="32597"/>
    <lineage>
        <taxon>Eukaryota</taxon>
        <taxon>Sar</taxon>
        <taxon>Alveolata</taxon>
        <taxon>Perkinsozoa</taxon>
        <taxon>Perkinsea</taxon>
        <taxon>Perkinsida</taxon>
        <taxon>Perkinsidae</taxon>
        <taxon>Perkinsus</taxon>
    </lineage>
</organism>
<protein>
    <recommendedName>
        <fullName evidence="1">Brix domain-containing protein</fullName>
    </recommendedName>
</protein>
<dbReference type="SMART" id="SM00879">
    <property type="entry name" value="Brix"/>
    <property type="match status" value="1"/>
</dbReference>
<feature type="non-terminal residue" evidence="2">
    <location>
        <position position="1"/>
    </location>
</feature>
<dbReference type="Proteomes" id="UP000553632">
    <property type="component" value="Unassembled WGS sequence"/>
</dbReference>
<dbReference type="Pfam" id="PF05282">
    <property type="entry name" value="AAR2"/>
    <property type="match status" value="1"/>
</dbReference>
<dbReference type="GO" id="GO:0030687">
    <property type="term" value="C:preribosome, large subunit precursor"/>
    <property type="evidence" value="ECO:0007669"/>
    <property type="project" value="TreeGrafter"/>
</dbReference>
<evidence type="ECO:0000313" key="2">
    <source>
        <dbReference type="EMBL" id="KAF4738793.1"/>
    </source>
</evidence>
<gene>
    <name evidence="2" type="ORF">FOZ63_005335</name>
</gene>
<dbReference type="GO" id="GO:0000027">
    <property type="term" value="P:ribosomal large subunit assembly"/>
    <property type="evidence" value="ECO:0007669"/>
    <property type="project" value="TreeGrafter"/>
</dbReference>
<dbReference type="InterPro" id="IPR033648">
    <property type="entry name" value="AAR2_C"/>
</dbReference>
<dbReference type="InterPro" id="IPR038514">
    <property type="entry name" value="AAR2_C_sf"/>
</dbReference>
<dbReference type="InterPro" id="IPR007109">
    <property type="entry name" value="Brix"/>
</dbReference>
<keyword evidence="3" id="KW-1185">Reference proteome</keyword>
<reference evidence="2 3" key="1">
    <citation type="submission" date="2020-04" db="EMBL/GenBank/DDBJ databases">
        <title>Perkinsus olseni comparative genomics.</title>
        <authorList>
            <person name="Bogema D.R."/>
        </authorList>
    </citation>
    <scope>NUCLEOTIDE SEQUENCE [LARGE SCALE GENOMIC DNA]</scope>
    <source>
        <strain evidence="2 3">ATCC PRA-207</strain>
    </source>
</reference>
<dbReference type="Gene3D" id="1.25.40.550">
    <property type="entry name" value="Aar2, C-terminal domain-like"/>
    <property type="match status" value="1"/>
</dbReference>
<evidence type="ECO:0000313" key="3">
    <source>
        <dbReference type="Proteomes" id="UP000553632"/>
    </source>
</evidence>
<dbReference type="CDD" id="cd13778">
    <property type="entry name" value="Aar2_C"/>
    <property type="match status" value="1"/>
</dbReference>
<feature type="non-terminal residue" evidence="2">
    <location>
        <position position="378"/>
    </location>
</feature>
<sequence>RLTGAQLTAAAIDRSEVLIEVLAGLRRPTDLLGELQAAFVVFMLGQSFEAFEQWKALLGLFAESEGAIDGNVDLFNSLYRVLFTQLQQMPDDMLLLDDGGSSFVVHYFRRIVENGSARPSLAKRAAYLKKLCENRFGESCGDVVEVEEGEDPPVVVDTDAHLLPLLFRLVLWLSPLMPRVGSRRRKARVQQKNIEESEEARRNTPRCIIIRRGQVVQAVQDLVTDLRQVMSPNVASKLKESRKNKMQDFVAVSGMFGVSHLLQLTQTDVSPYLRITRMAQGPTLTFQVMEASLQTDVRRAQKRPKVGSMKDYAQAPMVVLNGFGDAGKKAPHLELCGTMLKSMFPSIDPKTVDLQSCRRVVLFNYDEESNTIKMRHYQ</sequence>
<name>A0A7J6T113_PEROL</name>
<dbReference type="PANTHER" id="PTHR12661:SF5">
    <property type="entry name" value="SUPPRESSOR OF SWI4 1 HOMOLOG"/>
    <property type="match status" value="1"/>
</dbReference>
<dbReference type="InterPro" id="IPR045112">
    <property type="entry name" value="PPAN-like"/>
</dbReference>
<dbReference type="PROSITE" id="PS50833">
    <property type="entry name" value="BRIX"/>
    <property type="match status" value="1"/>
</dbReference>
<evidence type="ECO:0000259" key="1">
    <source>
        <dbReference type="PROSITE" id="PS50833"/>
    </source>
</evidence>
<dbReference type="GO" id="GO:0019843">
    <property type="term" value="F:rRNA binding"/>
    <property type="evidence" value="ECO:0007669"/>
    <property type="project" value="InterPro"/>
</dbReference>
<dbReference type="GO" id="GO:0006364">
    <property type="term" value="P:rRNA processing"/>
    <property type="evidence" value="ECO:0007669"/>
    <property type="project" value="InterPro"/>
</dbReference>
<dbReference type="EMBL" id="JABANO010014308">
    <property type="protein sequence ID" value="KAF4738793.1"/>
    <property type="molecule type" value="Genomic_DNA"/>
</dbReference>
<dbReference type="Pfam" id="PF04427">
    <property type="entry name" value="Brix"/>
    <property type="match status" value="1"/>
</dbReference>
<dbReference type="PANTHER" id="PTHR12661">
    <property type="entry name" value="PETER PAN-RELATED"/>
    <property type="match status" value="1"/>
</dbReference>
<accession>A0A7J6T113</accession>
<comment type="caution">
    <text evidence="2">The sequence shown here is derived from an EMBL/GenBank/DDBJ whole genome shotgun (WGS) entry which is preliminary data.</text>
</comment>
<dbReference type="AlphaFoldDB" id="A0A7J6T113"/>